<dbReference type="EMBL" id="NEVS01000001">
    <property type="protein sequence ID" value="OZI67126.1"/>
    <property type="molecule type" value="Genomic_DNA"/>
</dbReference>
<reference evidence="3" key="1">
    <citation type="submission" date="2017-05" db="EMBL/GenBank/DDBJ databases">
        <title>Complete and WGS of Bordetella genogroups.</title>
        <authorList>
            <person name="Spilker T."/>
            <person name="Lipuma J."/>
        </authorList>
    </citation>
    <scope>NUCLEOTIDE SEQUENCE [LARGE SCALE GENOMIC DNA]</scope>
    <source>
        <strain evidence="3">AU8856</strain>
    </source>
</reference>
<keyword evidence="3" id="KW-1185">Reference proteome</keyword>
<comment type="caution">
    <text evidence="2">The sequence shown here is derived from an EMBL/GenBank/DDBJ whole genome shotgun (WGS) entry which is preliminary data.</text>
</comment>
<dbReference type="AlphaFoldDB" id="A0A261UZ15"/>
<evidence type="ECO:0000313" key="3">
    <source>
        <dbReference type="Proteomes" id="UP000215767"/>
    </source>
</evidence>
<dbReference type="Proteomes" id="UP000215767">
    <property type="component" value="Unassembled WGS sequence"/>
</dbReference>
<evidence type="ECO:0000313" key="2">
    <source>
        <dbReference type="EMBL" id="OZI67126.1"/>
    </source>
</evidence>
<evidence type="ECO:0000256" key="1">
    <source>
        <dbReference type="SAM" id="MobiDB-lite"/>
    </source>
</evidence>
<organism evidence="2 3">
    <name type="scientific">Bordetella genomosp. 11</name>
    <dbReference type="NCBI Taxonomy" id="1416808"/>
    <lineage>
        <taxon>Bacteria</taxon>
        <taxon>Pseudomonadati</taxon>
        <taxon>Pseudomonadota</taxon>
        <taxon>Betaproteobacteria</taxon>
        <taxon>Burkholderiales</taxon>
        <taxon>Alcaligenaceae</taxon>
        <taxon>Bordetella</taxon>
    </lineage>
</organism>
<feature type="region of interest" description="Disordered" evidence="1">
    <location>
        <begin position="1"/>
        <end position="84"/>
    </location>
</feature>
<protein>
    <submittedName>
        <fullName evidence="2">Uncharacterized protein</fullName>
    </submittedName>
</protein>
<gene>
    <name evidence="2" type="ORF">CAL28_05405</name>
</gene>
<sequence length="84" mass="8479">MCAAWARAAPSPTTGLPRAARKTAASPSSSRRRKPARSRFPAPPAPPPAAEARLRAPGPGKAPRGSGGRPPLDAQGHPGDESGP</sequence>
<accession>A0A261UZ15</accession>
<name>A0A261UZ15_9BORD</name>
<proteinExistence type="predicted"/>